<feature type="transmembrane region" description="Helical" evidence="11">
    <location>
        <begin position="116"/>
        <end position="137"/>
    </location>
</feature>
<sequence length="511" mass="55254">MNAATDERMPWLDTLFARSYARHRQRYVELWLLVSAFGILLLAWPSQFWTEHPLWGPGGGDAPAFLVSMASATAIVVLFVVPWTLRVAFRPIVLFLRGEPVDPTDVWFAAVRRLPVAGVTFTAAFCVFGNIPTLVAVGRPRGFDGLDYLGGWLVACLITAAAGAFFVLAWEIAFRPLLREVQPLLPPDFDGGTSWLTLTRRSALASASAMAYTGAAVGSLVAGSEDREHVLVITVLATIGASVTFGGAITVLVSHSIFMRLSELKAALVRIGERDYRVRVAVRAGDELDEAAASLNRMAERLEHEEAELRASRARLASVADAERRRMERDLRLRVLARLRQVRQDVTEVASELPDVPALHRLCERVRVTTADAMLEIHRLARGVYPAELTSGGLEAALEAAGQRAAVPVSVRSDGVGRLDPVHESSVYFTCNEAVQNAAKHAGPDACVTIDLARDNGRLTFVVSDNGQGFEAADVGLGLENMRDRVRAVGGDLMVGSAPGSGTTVRGWVPA</sequence>
<evidence type="ECO:0000256" key="5">
    <source>
        <dbReference type="ARBA" id="ARBA00022679"/>
    </source>
</evidence>
<keyword evidence="8 11" id="KW-1133">Transmembrane helix</keyword>
<evidence type="ECO:0000256" key="4">
    <source>
        <dbReference type="ARBA" id="ARBA00022553"/>
    </source>
</evidence>
<dbReference type="SMART" id="SM00304">
    <property type="entry name" value="HAMP"/>
    <property type="match status" value="1"/>
</dbReference>
<evidence type="ECO:0000259" key="12">
    <source>
        <dbReference type="PROSITE" id="PS50109"/>
    </source>
</evidence>
<dbReference type="GO" id="GO:0016020">
    <property type="term" value="C:membrane"/>
    <property type="evidence" value="ECO:0007669"/>
    <property type="project" value="UniProtKB-SubCell"/>
</dbReference>
<feature type="transmembrane region" description="Helical" evidence="11">
    <location>
        <begin position="64"/>
        <end position="85"/>
    </location>
</feature>
<keyword evidence="10" id="KW-0175">Coiled coil</keyword>
<evidence type="ECO:0000259" key="13">
    <source>
        <dbReference type="PROSITE" id="PS50885"/>
    </source>
</evidence>
<evidence type="ECO:0000256" key="9">
    <source>
        <dbReference type="ARBA" id="ARBA00023012"/>
    </source>
</evidence>
<dbReference type="PROSITE" id="PS50885">
    <property type="entry name" value="HAMP"/>
    <property type="match status" value="1"/>
</dbReference>
<dbReference type="GO" id="GO:0000160">
    <property type="term" value="P:phosphorelay signal transduction system"/>
    <property type="evidence" value="ECO:0007669"/>
    <property type="project" value="UniProtKB-KW"/>
</dbReference>
<feature type="domain" description="Histidine kinase" evidence="12">
    <location>
        <begin position="433"/>
        <end position="511"/>
    </location>
</feature>
<reference evidence="14 15" key="2">
    <citation type="submission" date="2019-09" db="EMBL/GenBank/DDBJ databases">
        <authorList>
            <person name="Jin C."/>
        </authorList>
    </citation>
    <scope>NUCLEOTIDE SEQUENCE [LARGE SCALE GENOMIC DNA]</scope>
    <source>
        <strain evidence="14 15">BN140041</strain>
    </source>
</reference>
<dbReference type="Gene3D" id="6.10.340.10">
    <property type="match status" value="1"/>
</dbReference>
<evidence type="ECO:0000256" key="6">
    <source>
        <dbReference type="ARBA" id="ARBA00022692"/>
    </source>
</evidence>
<dbReference type="InterPro" id="IPR003594">
    <property type="entry name" value="HATPase_dom"/>
</dbReference>
<evidence type="ECO:0000313" key="14">
    <source>
        <dbReference type="EMBL" id="KAA1429308.1"/>
    </source>
</evidence>
<evidence type="ECO:0000256" key="8">
    <source>
        <dbReference type="ARBA" id="ARBA00022989"/>
    </source>
</evidence>
<comment type="catalytic activity">
    <reaction evidence="1">
        <text>ATP + protein L-histidine = ADP + protein N-phospho-L-histidine.</text>
        <dbReference type="EC" id="2.7.13.3"/>
    </reaction>
</comment>
<evidence type="ECO:0000256" key="1">
    <source>
        <dbReference type="ARBA" id="ARBA00000085"/>
    </source>
</evidence>
<evidence type="ECO:0000256" key="3">
    <source>
        <dbReference type="ARBA" id="ARBA00012438"/>
    </source>
</evidence>
<dbReference type="Pfam" id="PF02518">
    <property type="entry name" value="HATPase_c"/>
    <property type="match status" value="1"/>
</dbReference>
<keyword evidence="5" id="KW-0808">Transferase</keyword>
<comment type="subcellular location">
    <subcellularLocation>
        <location evidence="2">Membrane</location>
    </subcellularLocation>
</comment>
<feature type="coiled-coil region" evidence="10">
    <location>
        <begin position="285"/>
        <end position="315"/>
    </location>
</feature>
<evidence type="ECO:0000256" key="7">
    <source>
        <dbReference type="ARBA" id="ARBA00022777"/>
    </source>
</evidence>
<feature type="domain" description="HAMP" evidence="13">
    <location>
        <begin position="255"/>
        <end position="307"/>
    </location>
</feature>
<dbReference type="CDD" id="cd16917">
    <property type="entry name" value="HATPase_UhpB-NarQ-NarX-like"/>
    <property type="match status" value="1"/>
</dbReference>
<protein>
    <recommendedName>
        <fullName evidence="3">histidine kinase</fullName>
        <ecNumber evidence="3">2.7.13.3</ecNumber>
    </recommendedName>
</protein>
<evidence type="ECO:0000313" key="15">
    <source>
        <dbReference type="Proteomes" id="UP000324351"/>
    </source>
</evidence>
<proteinExistence type="predicted"/>
<comment type="caution">
    <text evidence="14">The sequence shown here is derived from an EMBL/GenBank/DDBJ whole genome shotgun (WGS) entry which is preliminary data.</text>
</comment>
<dbReference type="EMBL" id="VUJW01000001">
    <property type="protein sequence ID" value="KAA1429308.1"/>
    <property type="molecule type" value="Genomic_DNA"/>
</dbReference>
<keyword evidence="4" id="KW-0597">Phosphoprotein</keyword>
<gene>
    <name evidence="14" type="ORF">F0U47_03730</name>
</gene>
<keyword evidence="11" id="KW-0472">Membrane</keyword>
<feature type="transmembrane region" description="Helical" evidence="11">
    <location>
        <begin position="149"/>
        <end position="170"/>
    </location>
</feature>
<keyword evidence="7" id="KW-0418">Kinase</keyword>
<evidence type="ECO:0000256" key="11">
    <source>
        <dbReference type="SAM" id="Phobius"/>
    </source>
</evidence>
<keyword evidence="9" id="KW-0902">Two-component regulatory system</keyword>
<feature type="transmembrane region" description="Helical" evidence="11">
    <location>
        <begin position="230"/>
        <end position="253"/>
    </location>
</feature>
<evidence type="ECO:0000256" key="10">
    <source>
        <dbReference type="SAM" id="Coils"/>
    </source>
</evidence>
<dbReference type="Pfam" id="PF00672">
    <property type="entry name" value="HAMP"/>
    <property type="match status" value="1"/>
</dbReference>
<dbReference type="SUPFAM" id="SSF55874">
    <property type="entry name" value="ATPase domain of HSP90 chaperone/DNA topoisomerase II/histidine kinase"/>
    <property type="match status" value="1"/>
</dbReference>
<accession>A0A5B1M9R3</accession>
<dbReference type="InterPro" id="IPR005467">
    <property type="entry name" value="His_kinase_dom"/>
</dbReference>
<dbReference type="AlphaFoldDB" id="A0A5B1M9R3"/>
<reference evidence="14 15" key="1">
    <citation type="submission" date="2019-09" db="EMBL/GenBank/DDBJ databases">
        <title>Nocardioides panacisoli sp. nov., isolated from the soil of a ginseng field.</title>
        <authorList>
            <person name="Cho C."/>
        </authorList>
    </citation>
    <scope>NUCLEOTIDE SEQUENCE [LARGE SCALE GENOMIC DNA]</scope>
    <source>
        <strain evidence="14 15">BN140041</strain>
    </source>
</reference>
<dbReference type="RefSeq" id="WP_149748930.1">
    <property type="nucleotide sequence ID" value="NZ_VUJW01000001.1"/>
</dbReference>
<evidence type="ECO:0000256" key="2">
    <source>
        <dbReference type="ARBA" id="ARBA00004370"/>
    </source>
</evidence>
<dbReference type="CDD" id="cd06225">
    <property type="entry name" value="HAMP"/>
    <property type="match status" value="1"/>
</dbReference>
<dbReference type="SMART" id="SM00387">
    <property type="entry name" value="HATPase_c"/>
    <property type="match status" value="1"/>
</dbReference>
<name>A0A5B1M9R3_9ACTN</name>
<dbReference type="Gene3D" id="3.30.565.10">
    <property type="entry name" value="Histidine kinase-like ATPase, C-terminal domain"/>
    <property type="match status" value="1"/>
</dbReference>
<dbReference type="InterPro" id="IPR050482">
    <property type="entry name" value="Sensor_HK_TwoCompSys"/>
</dbReference>
<dbReference type="GO" id="GO:0004673">
    <property type="term" value="F:protein histidine kinase activity"/>
    <property type="evidence" value="ECO:0007669"/>
    <property type="project" value="UniProtKB-EC"/>
</dbReference>
<dbReference type="EC" id="2.7.13.3" evidence="3"/>
<dbReference type="InterPro" id="IPR036890">
    <property type="entry name" value="HATPase_C_sf"/>
</dbReference>
<dbReference type="SUPFAM" id="SSF158472">
    <property type="entry name" value="HAMP domain-like"/>
    <property type="match status" value="1"/>
</dbReference>
<dbReference type="InterPro" id="IPR003660">
    <property type="entry name" value="HAMP_dom"/>
</dbReference>
<dbReference type="Proteomes" id="UP000324351">
    <property type="component" value="Unassembled WGS sequence"/>
</dbReference>
<keyword evidence="15" id="KW-1185">Reference proteome</keyword>
<keyword evidence="6 11" id="KW-0812">Transmembrane</keyword>
<feature type="transmembrane region" description="Helical" evidence="11">
    <location>
        <begin position="27"/>
        <end position="44"/>
    </location>
</feature>
<organism evidence="14 15">
    <name type="scientific">Nocardioides antri</name>
    <dbReference type="NCBI Taxonomy" id="2607659"/>
    <lineage>
        <taxon>Bacteria</taxon>
        <taxon>Bacillati</taxon>
        <taxon>Actinomycetota</taxon>
        <taxon>Actinomycetes</taxon>
        <taxon>Propionibacteriales</taxon>
        <taxon>Nocardioidaceae</taxon>
        <taxon>Nocardioides</taxon>
    </lineage>
</organism>
<dbReference type="PANTHER" id="PTHR24421:SF58">
    <property type="entry name" value="SIGNAL TRANSDUCTION HISTIDINE-PROTEIN KINASE_PHOSPHATASE UHPB"/>
    <property type="match status" value="1"/>
</dbReference>
<dbReference type="PANTHER" id="PTHR24421">
    <property type="entry name" value="NITRATE/NITRITE SENSOR PROTEIN NARX-RELATED"/>
    <property type="match status" value="1"/>
</dbReference>
<dbReference type="PROSITE" id="PS50109">
    <property type="entry name" value="HIS_KIN"/>
    <property type="match status" value="1"/>
</dbReference>